<protein>
    <submittedName>
        <fullName evidence="1">OB-fold protein</fullName>
    </submittedName>
</protein>
<reference evidence="1" key="1">
    <citation type="submission" date="2023-08" db="EMBL/GenBank/DDBJ databases">
        <title>Functional and genomic diversity of the sorghum phyllosphere microbiome.</title>
        <authorList>
            <person name="Shade A."/>
        </authorList>
    </citation>
    <scope>NUCLEOTIDE SEQUENCE</scope>
    <source>
        <strain evidence="1">SORGH_AS_0885</strain>
    </source>
</reference>
<proteinExistence type="predicted"/>
<keyword evidence="2" id="KW-1185">Reference proteome</keyword>
<dbReference type="EMBL" id="JAVIZJ010000006">
    <property type="protein sequence ID" value="MDR6210732.1"/>
    <property type="molecule type" value="Genomic_DNA"/>
</dbReference>
<name>A0ACC6IJE6_9ACTN</name>
<organism evidence="1 2">
    <name type="scientific">Nocardioides zeae</name>
    <dbReference type="NCBI Taxonomy" id="1457234"/>
    <lineage>
        <taxon>Bacteria</taxon>
        <taxon>Bacillati</taxon>
        <taxon>Actinomycetota</taxon>
        <taxon>Actinomycetes</taxon>
        <taxon>Propionibacteriales</taxon>
        <taxon>Nocardioidaceae</taxon>
        <taxon>Nocardioides</taxon>
    </lineage>
</organism>
<dbReference type="Proteomes" id="UP001261666">
    <property type="component" value="Unassembled WGS sequence"/>
</dbReference>
<comment type="caution">
    <text evidence="1">The sequence shown here is derived from an EMBL/GenBank/DDBJ whole genome shotgun (WGS) entry which is preliminary data.</text>
</comment>
<gene>
    <name evidence="1" type="ORF">QE364_002447</name>
</gene>
<evidence type="ECO:0000313" key="2">
    <source>
        <dbReference type="Proteomes" id="UP001261666"/>
    </source>
</evidence>
<sequence length="134" mass="15103">MSELRVLPLTTDHDTAPFWAAAAEERLVVQHCDDCDLPIHLPRGVCPRCHGERTSWRDVRGAGRLHSWTVVEHQVHPGHPTPYTAVLVELEDLPSVRLLGSLPGRHDLEVDQPMSLRFERVGDTTLPQWEPVPS</sequence>
<evidence type="ECO:0000313" key="1">
    <source>
        <dbReference type="EMBL" id="MDR6210732.1"/>
    </source>
</evidence>
<accession>A0ACC6IJE6</accession>